<dbReference type="SMART" id="SM00220">
    <property type="entry name" value="S_TKc"/>
    <property type="match status" value="1"/>
</dbReference>
<feature type="region of interest" description="Disordered" evidence="7">
    <location>
        <begin position="927"/>
        <end position="983"/>
    </location>
</feature>
<gene>
    <name evidence="9" type="ORF">HID58_019800</name>
</gene>
<dbReference type="InterPro" id="IPR033931">
    <property type="entry name" value="PDK1-typ_PH"/>
</dbReference>
<dbReference type="PROSITE" id="PS50011">
    <property type="entry name" value="PROTEIN_KINASE_DOM"/>
    <property type="match status" value="1"/>
</dbReference>
<dbReference type="SUPFAM" id="SSF50729">
    <property type="entry name" value="PH domain-like"/>
    <property type="match status" value="1"/>
</dbReference>
<dbReference type="InterPro" id="IPR011993">
    <property type="entry name" value="PH-like_dom_sf"/>
</dbReference>
<feature type="repeat" description="WD" evidence="6">
    <location>
        <begin position="327"/>
        <end position="368"/>
    </location>
</feature>
<dbReference type="Gene3D" id="1.10.510.10">
    <property type="entry name" value="Transferase(Phosphotransferase) domain 1"/>
    <property type="match status" value="2"/>
</dbReference>
<dbReference type="PANTHER" id="PTHR14085:SF3">
    <property type="entry name" value="WD REPEAT-CONTAINING PROTEIN 46"/>
    <property type="match status" value="1"/>
</dbReference>
<keyword evidence="5" id="KW-0539">Nucleus</keyword>
<evidence type="ECO:0000313" key="10">
    <source>
        <dbReference type="Proteomes" id="UP000824890"/>
    </source>
</evidence>
<dbReference type="Pfam" id="PF00400">
    <property type="entry name" value="WD40"/>
    <property type="match status" value="1"/>
</dbReference>
<dbReference type="Pfam" id="PF00069">
    <property type="entry name" value="Pkinase"/>
    <property type="match status" value="2"/>
</dbReference>
<dbReference type="InterPro" id="IPR039046">
    <property type="entry name" value="PDPK1"/>
</dbReference>
<feature type="compositionally biased region" description="Basic residues" evidence="7">
    <location>
        <begin position="523"/>
        <end position="539"/>
    </location>
</feature>
<dbReference type="InterPro" id="IPR015943">
    <property type="entry name" value="WD40/YVTN_repeat-like_dom_sf"/>
</dbReference>
<dbReference type="InterPro" id="IPR012952">
    <property type="entry name" value="BING4_C_dom"/>
</dbReference>
<keyword evidence="3 6" id="KW-0853">WD repeat</keyword>
<comment type="caution">
    <text evidence="9">The sequence shown here is derived from an EMBL/GenBank/DDBJ whole genome shotgun (WGS) entry which is preliminary data.</text>
</comment>
<dbReference type="Pfam" id="PF08149">
    <property type="entry name" value="BING4CT"/>
    <property type="match status" value="1"/>
</dbReference>
<dbReference type="PANTHER" id="PTHR14085">
    <property type="entry name" value="WD-REPEAT PROTEIN BING4"/>
    <property type="match status" value="1"/>
</dbReference>
<dbReference type="CDD" id="cd05581">
    <property type="entry name" value="STKc_PDK1"/>
    <property type="match status" value="1"/>
</dbReference>
<dbReference type="Gene3D" id="2.30.29.30">
    <property type="entry name" value="Pleckstrin-homology domain (PH domain)/Phosphotyrosine-binding domain (PTB)"/>
    <property type="match status" value="1"/>
</dbReference>
<dbReference type="SMART" id="SM01033">
    <property type="entry name" value="BING4CT"/>
    <property type="match status" value="1"/>
</dbReference>
<accession>A0ABQ8DDT7</accession>
<dbReference type="SUPFAM" id="SSF50978">
    <property type="entry name" value="WD40 repeat-like"/>
    <property type="match status" value="1"/>
</dbReference>
<dbReference type="PROSITE" id="PS00108">
    <property type="entry name" value="PROTEIN_KINASE_ST"/>
    <property type="match status" value="1"/>
</dbReference>
<protein>
    <recommendedName>
        <fullName evidence="8">Protein kinase domain-containing protein</fullName>
    </recommendedName>
</protein>
<keyword evidence="4" id="KW-0677">Repeat</keyword>
<feature type="region of interest" description="Disordered" evidence="7">
    <location>
        <begin position="523"/>
        <end position="562"/>
    </location>
</feature>
<comment type="subcellular location">
    <subcellularLocation>
        <location evidence="1">Nucleus</location>
        <location evidence="1">Nucleolus</location>
    </subcellularLocation>
</comment>
<evidence type="ECO:0000256" key="4">
    <source>
        <dbReference type="ARBA" id="ARBA00022737"/>
    </source>
</evidence>
<evidence type="ECO:0000256" key="5">
    <source>
        <dbReference type="ARBA" id="ARBA00023242"/>
    </source>
</evidence>
<dbReference type="InterPro" id="IPR036322">
    <property type="entry name" value="WD40_repeat_dom_sf"/>
</dbReference>
<dbReference type="SMART" id="SM00320">
    <property type="entry name" value="WD40"/>
    <property type="match status" value="5"/>
</dbReference>
<evidence type="ECO:0000256" key="3">
    <source>
        <dbReference type="ARBA" id="ARBA00022574"/>
    </source>
</evidence>
<dbReference type="PROSITE" id="PS50082">
    <property type="entry name" value="WD_REPEATS_2"/>
    <property type="match status" value="1"/>
</dbReference>
<evidence type="ECO:0000259" key="8">
    <source>
        <dbReference type="PROSITE" id="PS50011"/>
    </source>
</evidence>
<dbReference type="Proteomes" id="UP000824890">
    <property type="component" value="Unassembled WGS sequence"/>
</dbReference>
<organism evidence="9 10">
    <name type="scientific">Brassica napus</name>
    <name type="common">Rape</name>
    <dbReference type="NCBI Taxonomy" id="3708"/>
    <lineage>
        <taxon>Eukaryota</taxon>
        <taxon>Viridiplantae</taxon>
        <taxon>Streptophyta</taxon>
        <taxon>Embryophyta</taxon>
        <taxon>Tracheophyta</taxon>
        <taxon>Spermatophyta</taxon>
        <taxon>Magnoliopsida</taxon>
        <taxon>eudicotyledons</taxon>
        <taxon>Gunneridae</taxon>
        <taxon>Pentapetalae</taxon>
        <taxon>rosids</taxon>
        <taxon>malvids</taxon>
        <taxon>Brassicales</taxon>
        <taxon>Brassicaceae</taxon>
        <taxon>Brassiceae</taxon>
        <taxon>Brassica</taxon>
    </lineage>
</organism>
<evidence type="ECO:0000256" key="6">
    <source>
        <dbReference type="PROSITE-ProRule" id="PRU00221"/>
    </source>
</evidence>
<evidence type="ECO:0000313" key="9">
    <source>
        <dbReference type="EMBL" id="KAH0927544.1"/>
    </source>
</evidence>
<dbReference type="SUPFAM" id="SSF56112">
    <property type="entry name" value="Protein kinase-like (PK-like)"/>
    <property type="match status" value="1"/>
</dbReference>
<name>A0ABQ8DDT7_BRANA</name>
<proteinExistence type="inferred from homology"/>
<feature type="domain" description="Protein kinase" evidence="8">
    <location>
        <begin position="622"/>
        <end position="924"/>
    </location>
</feature>
<dbReference type="InterPro" id="IPR008271">
    <property type="entry name" value="Ser/Thr_kinase_AS"/>
</dbReference>
<dbReference type="Gene3D" id="3.30.200.20">
    <property type="entry name" value="Phosphorylase Kinase, domain 1"/>
    <property type="match status" value="1"/>
</dbReference>
<comment type="similarity">
    <text evidence="2">Belongs to the protein kinase superfamily. AGC Ser/Thr protein kinase family. PDPK1 subfamily.</text>
</comment>
<dbReference type="PROSITE" id="PS50294">
    <property type="entry name" value="WD_REPEATS_REGION"/>
    <property type="match status" value="1"/>
</dbReference>
<dbReference type="InterPro" id="IPR011009">
    <property type="entry name" value="Kinase-like_dom_sf"/>
</dbReference>
<dbReference type="Pfam" id="PF14593">
    <property type="entry name" value="PH_3"/>
    <property type="match status" value="1"/>
</dbReference>
<dbReference type="EMBL" id="JAGKQM010000005">
    <property type="protein sequence ID" value="KAH0927544.1"/>
    <property type="molecule type" value="Genomic_DNA"/>
</dbReference>
<evidence type="ECO:0000256" key="1">
    <source>
        <dbReference type="ARBA" id="ARBA00004604"/>
    </source>
</evidence>
<dbReference type="InterPro" id="IPR001680">
    <property type="entry name" value="WD40_rpt"/>
</dbReference>
<dbReference type="Gene3D" id="2.130.10.10">
    <property type="entry name" value="YVTN repeat-like/Quinoprotein amine dehydrogenase"/>
    <property type="match status" value="1"/>
</dbReference>
<keyword evidence="10" id="KW-1185">Reference proteome</keyword>
<reference evidence="9 10" key="1">
    <citation type="submission" date="2021-05" db="EMBL/GenBank/DDBJ databases">
        <title>Genome Assembly of Synthetic Allotetraploid Brassica napus Reveals Homoeologous Exchanges between Subgenomes.</title>
        <authorList>
            <person name="Davis J.T."/>
        </authorList>
    </citation>
    <scope>NUCLEOTIDE SEQUENCE [LARGE SCALE GENOMIC DNA]</scope>
    <source>
        <strain evidence="10">cv. Da-Ae</strain>
        <tissue evidence="9">Seedling</tissue>
    </source>
</reference>
<sequence length="1098" mass="123763">MASSEHALTYLKTLHRRRVLFLPHRRRLKSQTHASQVKANSKVQSFSQVIMEVALEDNSLMDKVLPPDEQEIDVELEAKEKKYLRGEGANLETLKDKKLKTQLASREKLYGKSAKAAAKIEKWLLPASAGYLETDGLEKTWRVKQTDIAKEVDILSSRNQYDIVLPDFGPYKLDFTASGRHMLAGGRKGHLALVDMMSMNLIKEIQVRETVRDVAFLHNDQFFAAAQKKYSYIYARDGTELHCLKERGPVARLRFLKNHFLLASVNKIGQLHYQDVTYGDMVASIRTGKGRTDVMEVNPYNGVVALGHSGGTVTMWKPTSQAPLVQMQCHPGPVSSLAFHHNGHLMATSGKERKLKIWDLRKFEEVQTIHGFHAKTLSFSQKGLLAAGTGSFVQVLGDSSGDYSRYMSHSMVKGYQIEKVMFRPYEDVLGIGHSMGWSSVLIPGSGEPNFDSWVANPFETTKQRREKEVHLLLDKLPPETIMLDPSKIGAMRPSRRKERLTRGEIEAEKEVAVEAAKGVELKKKTKGRNKPSKRTKKKKELVENAKRTFPEQENSAAGKKRRIGEDAAAELPACLKRRKLMTMENEFDSKLSLQGNGEGSSISRSKSFAFKAPQENFTIQDFELDKIYGVGSYSKVVRATKKKDGGVYALKIMDKKFITKENKTAYVKLERIVLDQLDHPGIVKLFFTFQDNFSLYMALESCEGGELFDQITRKGRLSEDEARFYGAEVVDALEYIHTMGLIHRDIKPENLLLTSDGHIKIADFGSVKPMQDSQITLLPNAASDSCFVSMSVTLVTYADDKACTFVEQMFHHYVMKLFWFCGLLYYNGSYLKQFFFVICGTTSNRNDLWALGCTLYQMLSGTSPFKDASEWLIFQRIIARDLKFPNHFSEAARDLIDRLLDTDPSRRPGAGPEGYASLKRHPFFKGVDWKKPRSQTPPKLAPDPSSQSASPERDGSPWNPTHVGDASAMQNNGPSSTSESSGSITRLASIDSFDSRWQQFLEPGESVIMLSAVKKLRKITSKKVQLILTNKPRLIYVDPSKLVAKGNIIWSDNSSDLNVQISSPSHFKICTPKKVLSIEDSKQRALQWRKAIETLQNR</sequence>
<evidence type="ECO:0000256" key="7">
    <source>
        <dbReference type="SAM" id="MobiDB-lite"/>
    </source>
</evidence>
<feature type="compositionally biased region" description="Basic and acidic residues" evidence="7">
    <location>
        <begin position="540"/>
        <end position="550"/>
    </location>
</feature>
<dbReference type="InterPro" id="IPR040315">
    <property type="entry name" value="WDR46/Utp7"/>
</dbReference>
<evidence type="ECO:0000256" key="2">
    <source>
        <dbReference type="ARBA" id="ARBA00010006"/>
    </source>
</evidence>
<dbReference type="InterPro" id="IPR000719">
    <property type="entry name" value="Prot_kinase_dom"/>
</dbReference>